<reference evidence="4" key="1">
    <citation type="submission" date="2017-02" db="UniProtKB">
        <authorList>
            <consortium name="WormBaseParasite"/>
        </authorList>
    </citation>
    <scope>IDENTIFICATION</scope>
</reference>
<dbReference type="AlphaFoldDB" id="A0A0N4X0S0"/>
<dbReference type="WBParaSite" id="HPLM_0001787501-mRNA-1">
    <property type="protein sequence ID" value="HPLM_0001787501-mRNA-1"/>
    <property type="gene ID" value="HPLM_0001787501"/>
</dbReference>
<dbReference type="PROSITE" id="PS50878">
    <property type="entry name" value="RT_POL"/>
    <property type="match status" value="1"/>
</dbReference>
<feature type="domain" description="Reverse transcriptase" evidence="1">
    <location>
        <begin position="1"/>
        <end position="81"/>
    </location>
</feature>
<keyword evidence="3" id="KW-1185">Reference proteome</keyword>
<dbReference type="Proteomes" id="UP000268014">
    <property type="component" value="Unassembled WGS sequence"/>
</dbReference>
<dbReference type="InterPro" id="IPR000477">
    <property type="entry name" value="RT_dom"/>
</dbReference>
<accession>A0A0N4X0S0</accession>
<evidence type="ECO:0000259" key="1">
    <source>
        <dbReference type="PROSITE" id="PS50878"/>
    </source>
</evidence>
<proteinExistence type="predicted"/>
<gene>
    <name evidence="2" type="ORF">HPLM_LOCUS17867</name>
</gene>
<dbReference type="OrthoDB" id="5867844at2759"/>
<name>A0A0N4X0S0_HAEPC</name>
<evidence type="ECO:0000313" key="4">
    <source>
        <dbReference type="WBParaSite" id="HPLM_0001787501-mRNA-1"/>
    </source>
</evidence>
<sequence length="104" mass="11856">MRHMEWEDMGTKFDGHYLHHLRFADDIGLITPNIEQADEMLAEFNNACGGIGLKLNLTKTMFTKNGLVLDAPSRCTEGISLHALKDRLEAKLIDEDFHEERIVT</sequence>
<evidence type="ECO:0000313" key="2">
    <source>
        <dbReference type="EMBL" id="VDO67387.1"/>
    </source>
</evidence>
<dbReference type="OMA" id="HMEWEDM"/>
<dbReference type="EMBL" id="UZAF01020194">
    <property type="protein sequence ID" value="VDO67387.1"/>
    <property type="molecule type" value="Genomic_DNA"/>
</dbReference>
<organism evidence="4">
    <name type="scientific">Haemonchus placei</name>
    <name type="common">Barber's pole worm</name>
    <dbReference type="NCBI Taxonomy" id="6290"/>
    <lineage>
        <taxon>Eukaryota</taxon>
        <taxon>Metazoa</taxon>
        <taxon>Ecdysozoa</taxon>
        <taxon>Nematoda</taxon>
        <taxon>Chromadorea</taxon>
        <taxon>Rhabditida</taxon>
        <taxon>Rhabditina</taxon>
        <taxon>Rhabditomorpha</taxon>
        <taxon>Strongyloidea</taxon>
        <taxon>Trichostrongylidae</taxon>
        <taxon>Haemonchus</taxon>
    </lineage>
</organism>
<protein>
    <submittedName>
        <fullName evidence="4">Reverse transcriptase domain-containing protein</fullName>
    </submittedName>
</protein>
<reference evidence="2 3" key="2">
    <citation type="submission" date="2018-11" db="EMBL/GenBank/DDBJ databases">
        <authorList>
            <consortium name="Pathogen Informatics"/>
        </authorList>
    </citation>
    <scope>NUCLEOTIDE SEQUENCE [LARGE SCALE GENOMIC DNA]</scope>
    <source>
        <strain evidence="2 3">MHpl1</strain>
    </source>
</reference>
<evidence type="ECO:0000313" key="3">
    <source>
        <dbReference type="Proteomes" id="UP000268014"/>
    </source>
</evidence>